<evidence type="ECO:0000313" key="3">
    <source>
        <dbReference type="EMBL" id="CAD2202107.1"/>
    </source>
</evidence>
<proteinExistence type="predicted"/>
<keyword evidence="2" id="KW-0732">Signal</keyword>
<organism evidence="3 4">
    <name type="scientific">Meloidogyne enterolobii</name>
    <name type="common">Root-knot nematode worm</name>
    <name type="synonym">Meloidogyne mayaguensis</name>
    <dbReference type="NCBI Taxonomy" id="390850"/>
    <lineage>
        <taxon>Eukaryota</taxon>
        <taxon>Metazoa</taxon>
        <taxon>Ecdysozoa</taxon>
        <taxon>Nematoda</taxon>
        <taxon>Chromadorea</taxon>
        <taxon>Rhabditida</taxon>
        <taxon>Tylenchina</taxon>
        <taxon>Tylenchomorpha</taxon>
        <taxon>Tylenchoidea</taxon>
        <taxon>Meloidogynidae</taxon>
        <taxon>Meloidogyninae</taxon>
        <taxon>Meloidogyne</taxon>
    </lineage>
</organism>
<name>A0A6V7XTR2_MELEN</name>
<sequence length="271" mass="31368">MRLSKFIILLYIIFNFLNLAHCTGDREGKEEKDLDYPPGFEPSQSPNPLPSNPQPSNPHSSYPRAQQHNMEYLFGFPPSQSSNPQSSNPRTQQQDYLFGFPPSQSSNPLASNPRPQQHRLYLSDYESGQSSNPQHRHHRFGYRGFVPHPNTYQTHPQMQNPEDDDDLANPVQYRFEGEEPQPYIDGQPIQSLASRRQAFSVPSGYGPIYQYAGQPGQHGWFMNNLILLIIKKMLVQFEYASTYKITKYFLQKYCNSFMFGKITYYLVLIEV</sequence>
<evidence type="ECO:0000313" key="4">
    <source>
        <dbReference type="Proteomes" id="UP000580250"/>
    </source>
</evidence>
<evidence type="ECO:0000256" key="2">
    <source>
        <dbReference type="SAM" id="SignalP"/>
    </source>
</evidence>
<feature type="chain" id="PRO_5028157690" evidence="2">
    <location>
        <begin position="23"/>
        <end position="271"/>
    </location>
</feature>
<dbReference type="Proteomes" id="UP000580250">
    <property type="component" value="Unassembled WGS sequence"/>
</dbReference>
<feature type="region of interest" description="Disordered" evidence="1">
    <location>
        <begin position="28"/>
        <end position="115"/>
    </location>
</feature>
<gene>
    <name evidence="3" type="ORF">MENT_LOCUS55720</name>
</gene>
<dbReference type="EMBL" id="CAJEWN010002135">
    <property type="protein sequence ID" value="CAD2202107.1"/>
    <property type="molecule type" value="Genomic_DNA"/>
</dbReference>
<feature type="compositionally biased region" description="Polar residues" evidence="1">
    <location>
        <begin position="102"/>
        <end position="115"/>
    </location>
</feature>
<reference evidence="3 4" key="1">
    <citation type="submission" date="2020-08" db="EMBL/GenBank/DDBJ databases">
        <authorList>
            <person name="Koutsovoulos G."/>
            <person name="Danchin GJ E."/>
        </authorList>
    </citation>
    <scope>NUCLEOTIDE SEQUENCE [LARGE SCALE GENOMIC DNA]</scope>
</reference>
<feature type="compositionally biased region" description="Low complexity" evidence="1">
    <location>
        <begin position="77"/>
        <end position="94"/>
    </location>
</feature>
<dbReference type="AlphaFoldDB" id="A0A6V7XTR2"/>
<feature type="compositionally biased region" description="Pro residues" evidence="1">
    <location>
        <begin position="45"/>
        <end position="56"/>
    </location>
</feature>
<evidence type="ECO:0000256" key="1">
    <source>
        <dbReference type="SAM" id="MobiDB-lite"/>
    </source>
</evidence>
<protein>
    <submittedName>
        <fullName evidence="3">Uncharacterized protein</fullName>
    </submittedName>
</protein>
<feature type="signal peptide" evidence="2">
    <location>
        <begin position="1"/>
        <end position="22"/>
    </location>
</feature>
<comment type="caution">
    <text evidence="3">The sequence shown here is derived from an EMBL/GenBank/DDBJ whole genome shotgun (WGS) entry which is preliminary data.</text>
</comment>
<accession>A0A6V7XTR2</accession>